<accession>A0A1J5RCD4</accession>
<dbReference type="AlphaFoldDB" id="A0A1J5RCD4"/>
<reference evidence="1" key="1">
    <citation type="submission" date="2016-10" db="EMBL/GenBank/DDBJ databases">
        <title>Sequence of Gallionella enrichment culture.</title>
        <authorList>
            <person name="Poehlein A."/>
            <person name="Muehling M."/>
            <person name="Daniel R."/>
        </authorList>
    </citation>
    <scope>NUCLEOTIDE SEQUENCE</scope>
</reference>
<gene>
    <name evidence="1" type="ORF">GALL_308130</name>
</gene>
<dbReference type="PROSITE" id="PS51257">
    <property type="entry name" value="PROKAR_LIPOPROTEIN"/>
    <property type="match status" value="1"/>
</dbReference>
<organism evidence="1">
    <name type="scientific">mine drainage metagenome</name>
    <dbReference type="NCBI Taxonomy" id="410659"/>
    <lineage>
        <taxon>unclassified sequences</taxon>
        <taxon>metagenomes</taxon>
        <taxon>ecological metagenomes</taxon>
    </lineage>
</organism>
<name>A0A1J5RCD4_9ZZZZ</name>
<proteinExistence type="predicted"/>
<evidence type="ECO:0008006" key="2">
    <source>
        <dbReference type="Google" id="ProtNLM"/>
    </source>
</evidence>
<dbReference type="EMBL" id="MLJW01000428">
    <property type="protein sequence ID" value="OIQ87323.1"/>
    <property type="molecule type" value="Genomic_DNA"/>
</dbReference>
<protein>
    <recommendedName>
        <fullName evidence="2">Lipoprotein</fullName>
    </recommendedName>
</protein>
<comment type="caution">
    <text evidence="1">The sequence shown here is derived from an EMBL/GenBank/DDBJ whole genome shotgun (WGS) entry which is preliminary data.</text>
</comment>
<sequence length="261" mass="26488">MPRHFRRAGFGAVLALPLLLAACGGGSSQYNGSILDGQVLMSAGVPVYDGGIGNVCVYALVNGQGNPLNTTVVPWSNSGTLLTNGCVPTDASGHFSIDLSSFYGPVLIQVSAGNYTNVATATNTPLPNISSTNSSLQAIAAIGGGGTVTALVTPLTTIATVKSQALPGGLNAANYTTASADVAGQFQLGSLSINAAPQSGDAYDQALRAVQQYLVSGPGSVDDPNGNSLLTWNTSMLPTMQSDYTAAYTQLYGSSPAFSFH</sequence>
<evidence type="ECO:0000313" key="1">
    <source>
        <dbReference type="EMBL" id="OIQ87323.1"/>
    </source>
</evidence>